<sequence>MSGYLHLDRSLRSYQRWRNIDTRIMVFFRKHKIHVRPRASAPRSWKIYGQLRYDALRVMDSFTIAGPTSDPDLNYTYSYTSILRLGLAAGDTPDAPISTSGPEDRALRHQPYLHHRRREQSSDEFKALMADILTPISAPINTHLMAAYFPHSIRKILSDIPVSSHPAQAVSQYCANITRPRVPDLNTVSATLNHANSSRHSDISVVIWVYGIFRTLSYVV</sequence>
<evidence type="ECO:0000313" key="1">
    <source>
        <dbReference type="EMBL" id="KZV28294.1"/>
    </source>
</evidence>
<gene>
    <name evidence="1" type="ORF">F511_25269</name>
</gene>
<protein>
    <submittedName>
        <fullName evidence="1">Uncharacterized protein</fullName>
    </submittedName>
</protein>
<reference evidence="1 2" key="1">
    <citation type="journal article" date="2015" name="Proc. Natl. Acad. Sci. U.S.A.">
        <title>The resurrection genome of Boea hygrometrica: A blueprint for survival of dehydration.</title>
        <authorList>
            <person name="Xiao L."/>
            <person name="Yang G."/>
            <person name="Zhang L."/>
            <person name="Yang X."/>
            <person name="Zhao S."/>
            <person name="Ji Z."/>
            <person name="Zhou Q."/>
            <person name="Hu M."/>
            <person name="Wang Y."/>
            <person name="Chen M."/>
            <person name="Xu Y."/>
            <person name="Jin H."/>
            <person name="Xiao X."/>
            <person name="Hu G."/>
            <person name="Bao F."/>
            <person name="Hu Y."/>
            <person name="Wan P."/>
            <person name="Li L."/>
            <person name="Deng X."/>
            <person name="Kuang T."/>
            <person name="Xiang C."/>
            <person name="Zhu J.K."/>
            <person name="Oliver M.J."/>
            <person name="He Y."/>
        </authorList>
    </citation>
    <scope>NUCLEOTIDE SEQUENCE [LARGE SCALE GENOMIC DNA]</scope>
    <source>
        <strain evidence="2">cv. XS01</strain>
    </source>
</reference>
<accession>A0A2Z7B946</accession>
<dbReference type="AlphaFoldDB" id="A0A2Z7B946"/>
<dbReference type="EMBL" id="KV010154">
    <property type="protein sequence ID" value="KZV28294.1"/>
    <property type="molecule type" value="Genomic_DNA"/>
</dbReference>
<name>A0A2Z7B946_9LAMI</name>
<dbReference type="Proteomes" id="UP000250235">
    <property type="component" value="Unassembled WGS sequence"/>
</dbReference>
<proteinExistence type="predicted"/>
<keyword evidence="2" id="KW-1185">Reference proteome</keyword>
<organism evidence="1 2">
    <name type="scientific">Dorcoceras hygrometricum</name>
    <dbReference type="NCBI Taxonomy" id="472368"/>
    <lineage>
        <taxon>Eukaryota</taxon>
        <taxon>Viridiplantae</taxon>
        <taxon>Streptophyta</taxon>
        <taxon>Embryophyta</taxon>
        <taxon>Tracheophyta</taxon>
        <taxon>Spermatophyta</taxon>
        <taxon>Magnoliopsida</taxon>
        <taxon>eudicotyledons</taxon>
        <taxon>Gunneridae</taxon>
        <taxon>Pentapetalae</taxon>
        <taxon>asterids</taxon>
        <taxon>lamiids</taxon>
        <taxon>Lamiales</taxon>
        <taxon>Gesneriaceae</taxon>
        <taxon>Didymocarpoideae</taxon>
        <taxon>Trichosporeae</taxon>
        <taxon>Loxocarpinae</taxon>
        <taxon>Dorcoceras</taxon>
    </lineage>
</organism>
<evidence type="ECO:0000313" key="2">
    <source>
        <dbReference type="Proteomes" id="UP000250235"/>
    </source>
</evidence>